<dbReference type="Pfam" id="PF04466">
    <property type="entry name" value="Terminase_3"/>
    <property type="match status" value="1"/>
</dbReference>
<name>A0AAF0GSG9_LATSK</name>
<dbReference type="GO" id="GO:0004519">
    <property type="term" value="F:endonuclease activity"/>
    <property type="evidence" value="ECO:0007669"/>
    <property type="project" value="InterPro"/>
</dbReference>
<gene>
    <name evidence="3" type="ORF">QBD03_07340</name>
</gene>
<accession>A0AAF0GSG9</accession>
<dbReference type="Proteomes" id="UP001179858">
    <property type="component" value="Chromosome"/>
</dbReference>
<dbReference type="EMBL" id="CP122959">
    <property type="protein sequence ID" value="WGI20181.1"/>
    <property type="molecule type" value="Genomic_DNA"/>
</dbReference>
<dbReference type="Gene3D" id="3.40.50.300">
    <property type="entry name" value="P-loop containing nucleotide triphosphate hydrolases"/>
    <property type="match status" value="1"/>
</dbReference>
<feature type="domain" description="Phage terminase large subunit C-terminal" evidence="2">
    <location>
        <begin position="264"/>
        <end position="406"/>
    </location>
</feature>
<dbReference type="PANTHER" id="PTHR39184:SF1">
    <property type="entry name" value="PBSX PHAGE TERMINASE LARGE SUBUNIT"/>
    <property type="match status" value="1"/>
</dbReference>
<dbReference type="NCBIfam" id="TIGR01547">
    <property type="entry name" value="phage_term_2"/>
    <property type="match status" value="1"/>
</dbReference>
<evidence type="ECO:0000313" key="3">
    <source>
        <dbReference type="EMBL" id="WGI20181.1"/>
    </source>
</evidence>
<dbReference type="InterPro" id="IPR044269">
    <property type="entry name" value="Terminase_large_su_SPP1-like"/>
</dbReference>
<dbReference type="GO" id="GO:0016887">
    <property type="term" value="F:ATP hydrolysis activity"/>
    <property type="evidence" value="ECO:0007669"/>
    <property type="project" value="InterPro"/>
</dbReference>
<reference evidence="3" key="1">
    <citation type="submission" date="2023-04" db="EMBL/GenBank/DDBJ databases">
        <title>Novel strain of Lactilactobacillus sakei and use thereof.</title>
        <authorList>
            <person name="Kim S.Y."/>
        </authorList>
    </citation>
    <scope>NUCLEOTIDE SEQUENCE</scope>
    <source>
        <strain evidence="3">HUP1</strain>
    </source>
</reference>
<dbReference type="AlphaFoldDB" id="A0AAF0GSG9"/>
<protein>
    <submittedName>
        <fullName evidence="3">PBSX family phage terminase large subunit</fullName>
    </submittedName>
</protein>
<organism evidence="3 4">
    <name type="scientific">Latilactobacillus sakei</name>
    <name type="common">Lactobacillus sakei</name>
    <dbReference type="NCBI Taxonomy" id="1599"/>
    <lineage>
        <taxon>Bacteria</taxon>
        <taxon>Bacillati</taxon>
        <taxon>Bacillota</taxon>
        <taxon>Bacilli</taxon>
        <taxon>Lactobacillales</taxon>
        <taxon>Lactobacillaceae</taxon>
        <taxon>Latilactobacillus</taxon>
    </lineage>
</organism>
<dbReference type="Pfam" id="PF17288">
    <property type="entry name" value="Terminase_3C"/>
    <property type="match status" value="1"/>
</dbReference>
<dbReference type="InterPro" id="IPR035413">
    <property type="entry name" value="Terminase_L_C"/>
</dbReference>
<sequence>MMPVVDLNIERIVSRAYYLLFVSRARYLTYKGSRGSGKSYAAAIKVIVDIMVYPYVNWLVVRQYFGTHKDSTYATIKKVAYSLGVGDLFKFTVSPLEITYKKTGQKIFFRGMDDPLKITSIQTTTGNLCRAWWEEAYEIKSKDAFSTVEESMRGQLPEEDAFYQSIITFNPWSDRHWLKSEFFDADTRRKNSIPITTTYKDNHHLDKAYIEGLQEMLVRNPNRARVAVLGEWGIAEGLVFDGLFEQREFSMEEIAGLPKAVGLDFGFKHDPTAGEFIAIDQKERVVYIYDEFYKHGMLTKPIAEALAQHRAIGLPIIADGSPIQMSAELSQVHHIPNIRVAGKGKDSVLQGIQYMQSYRFVVHPRVKGLLEEFNTYVYDKDKEGNWLNTPKDLNNHGIDALRYAMEPFMFTRAGQYMNYQERSAVIKNLGL</sequence>
<dbReference type="GO" id="GO:0005524">
    <property type="term" value="F:ATP binding"/>
    <property type="evidence" value="ECO:0007669"/>
    <property type="project" value="InterPro"/>
</dbReference>
<dbReference type="InterPro" id="IPR027417">
    <property type="entry name" value="P-loop_NTPase"/>
</dbReference>
<feature type="domain" description="Phage terminase large subunit N-terminal" evidence="1">
    <location>
        <begin position="26"/>
        <end position="231"/>
    </location>
</feature>
<dbReference type="InterPro" id="IPR006437">
    <property type="entry name" value="Phage_terminase_lsu"/>
</dbReference>
<evidence type="ECO:0000259" key="1">
    <source>
        <dbReference type="Pfam" id="PF04466"/>
    </source>
</evidence>
<proteinExistence type="inferred from homology"/>
<dbReference type="Gene3D" id="3.30.420.280">
    <property type="match status" value="1"/>
</dbReference>
<evidence type="ECO:0000259" key="2">
    <source>
        <dbReference type="Pfam" id="PF17288"/>
    </source>
</evidence>
<evidence type="ECO:0000313" key="4">
    <source>
        <dbReference type="Proteomes" id="UP001179858"/>
    </source>
</evidence>
<dbReference type="InterPro" id="IPR052380">
    <property type="entry name" value="Viral_DNA_packaging_terminase"/>
</dbReference>
<dbReference type="HAMAP" id="MF_04145">
    <property type="entry name" value="TERL_SPP1"/>
    <property type="match status" value="1"/>
</dbReference>
<dbReference type="PANTHER" id="PTHR39184">
    <property type="match status" value="1"/>
</dbReference>
<dbReference type="InterPro" id="IPR035412">
    <property type="entry name" value="Terminase_L_N"/>
</dbReference>